<keyword evidence="3" id="KW-1185">Reference proteome</keyword>
<protein>
    <recommendedName>
        <fullName evidence="4">Carboxypeptidase regulatory-like domain-containing protein</fullName>
    </recommendedName>
</protein>
<dbReference type="Proteomes" id="UP000214646">
    <property type="component" value="Unassembled WGS sequence"/>
</dbReference>
<evidence type="ECO:0000313" key="2">
    <source>
        <dbReference type="EMBL" id="OWK34602.1"/>
    </source>
</evidence>
<name>A0A225CZC2_9BACT</name>
<evidence type="ECO:0000313" key="3">
    <source>
        <dbReference type="Proteomes" id="UP000214646"/>
    </source>
</evidence>
<reference evidence="3" key="1">
    <citation type="submission" date="2017-06" db="EMBL/GenBank/DDBJ databases">
        <title>Genome analysis of Fimbriiglobus ruber SP5, the first member of the order Planctomycetales with confirmed chitinolytic capability.</title>
        <authorList>
            <person name="Ravin N.V."/>
            <person name="Rakitin A.L."/>
            <person name="Ivanova A.A."/>
            <person name="Beletsky A.V."/>
            <person name="Kulichevskaya I.S."/>
            <person name="Mardanov A.V."/>
            <person name="Dedysh S.N."/>
        </authorList>
    </citation>
    <scope>NUCLEOTIDE SEQUENCE [LARGE SCALE GENOMIC DNA]</scope>
    <source>
        <strain evidence="3">SP5</strain>
    </source>
</reference>
<proteinExistence type="predicted"/>
<dbReference type="EMBL" id="NIDE01000020">
    <property type="protein sequence ID" value="OWK34602.1"/>
    <property type="molecule type" value="Genomic_DNA"/>
</dbReference>
<organism evidence="2 3">
    <name type="scientific">Fimbriiglobus ruber</name>
    <dbReference type="NCBI Taxonomy" id="1908690"/>
    <lineage>
        <taxon>Bacteria</taxon>
        <taxon>Pseudomonadati</taxon>
        <taxon>Planctomycetota</taxon>
        <taxon>Planctomycetia</taxon>
        <taxon>Gemmatales</taxon>
        <taxon>Gemmataceae</taxon>
        <taxon>Fimbriiglobus</taxon>
    </lineage>
</organism>
<evidence type="ECO:0008006" key="4">
    <source>
        <dbReference type="Google" id="ProtNLM"/>
    </source>
</evidence>
<gene>
    <name evidence="2" type="ORF">FRUB_10573</name>
</gene>
<evidence type="ECO:0000256" key="1">
    <source>
        <dbReference type="SAM" id="MobiDB-lite"/>
    </source>
</evidence>
<accession>A0A225CZC2</accession>
<sequence>MVVISVAGCDSGGKLKPVSGTVTYKGEPLDTGSVTFLYTDQPGPAGGAVITNGKFKIASPAGLEPGKYRVQISSPKGVGQRTPEQIAAGASAPAKERIPPSYNTESKVTVDVTASGPNEFSWAID</sequence>
<comment type="caution">
    <text evidence="2">The sequence shown here is derived from an EMBL/GenBank/DDBJ whole genome shotgun (WGS) entry which is preliminary data.</text>
</comment>
<dbReference type="AlphaFoldDB" id="A0A225CZC2"/>
<feature type="region of interest" description="Disordered" evidence="1">
    <location>
        <begin position="74"/>
        <end position="103"/>
    </location>
</feature>